<organism evidence="1 2">
    <name type="scientific">Limnofasciculus baicalensis BBK-W-15</name>
    <dbReference type="NCBI Taxonomy" id="2699891"/>
    <lineage>
        <taxon>Bacteria</taxon>
        <taxon>Bacillati</taxon>
        <taxon>Cyanobacteriota</taxon>
        <taxon>Cyanophyceae</taxon>
        <taxon>Coleofasciculales</taxon>
        <taxon>Coleofasciculaceae</taxon>
        <taxon>Limnofasciculus</taxon>
        <taxon>Limnofasciculus baicalensis</taxon>
    </lineage>
</organism>
<name>A0AAE3KQB7_9CYAN</name>
<evidence type="ECO:0000313" key="1">
    <source>
        <dbReference type="EMBL" id="MCP2727157.1"/>
    </source>
</evidence>
<gene>
    <name evidence="1" type="ORF">NJ959_01545</name>
</gene>
<dbReference type="RefSeq" id="WP_254009974.1">
    <property type="nucleotide sequence ID" value="NZ_JAMZMM010000007.1"/>
</dbReference>
<comment type="caution">
    <text evidence="1">The sequence shown here is derived from an EMBL/GenBank/DDBJ whole genome shotgun (WGS) entry which is preliminary data.</text>
</comment>
<evidence type="ECO:0000313" key="2">
    <source>
        <dbReference type="Proteomes" id="UP001204953"/>
    </source>
</evidence>
<proteinExistence type="predicted"/>
<reference evidence="1" key="1">
    <citation type="submission" date="2022-06" db="EMBL/GenBank/DDBJ databases">
        <title>New cyanobacteria of genus Symplocastrum in benthos of Lake Baikal.</title>
        <authorList>
            <person name="Sorokovikova E."/>
            <person name="Tikhonova I."/>
            <person name="Krasnopeev A."/>
            <person name="Evseev P."/>
            <person name="Gladkikh A."/>
            <person name="Belykh O."/>
        </authorList>
    </citation>
    <scope>NUCLEOTIDE SEQUENCE</scope>
    <source>
        <strain evidence="1">BBK-W-15</strain>
    </source>
</reference>
<dbReference type="Proteomes" id="UP001204953">
    <property type="component" value="Unassembled WGS sequence"/>
</dbReference>
<keyword evidence="2" id="KW-1185">Reference proteome</keyword>
<dbReference type="EMBL" id="JAMZMM010000007">
    <property type="protein sequence ID" value="MCP2727157.1"/>
    <property type="molecule type" value="Genomic_DNA"/>
</dbReference>
<dbReference type="AlphaFoldDB" id="A0AAE3KQB7"/>
<accession>A0AAE3KQB7</accession>
<protein>
    <submittedName>
        <fullName evidence="1">Uncharacterized protein</fullName>
    </submittedName>
</protein>
<sequence length="74" mass="8598">MSEPKISQDGFSYTFRSYFEMSNDTDEIISEFGYNFIRAHLQLPKSSSQIERFPELQQLVGWAILTAFRLILGT</sequence>